<gene>
    <name evidence="1" type="ORF">EV420DRAFT_1643972</name>
</gene>
<dbReference type="EMBL" id="JAUEPS010000022">
    <property type="protein sequence ID" value="KAK0457223.1"/>
    <property type="molecule type" value="Genomic_DNA"/>
</dbReference>
<dbReference type="RefSeq" id="XP_060329538.1">
    <property type="nucleotide sequence ID" value="XM_060477578.1"/>
</dbReference>
<dbReference type="GeneID" id="85361126"/>
<name>A0AA39KAE7_ARMTA</name>
<evidence type="ECO:0000313" key="2">
    <source>
        <dbReference type="Proteomes" id="UP001175211"/>
    </source>
</evidence>
<proteinExistence type="predicted"/>
<sequence>MAVANRLVAHNDVTALKGAFGNMGKIIGTMEAACDAFAAHVDVPPNAVQTLDSQIKGAIPLVPSNHVYDDNGQEVCDALTGFLISLVSAFECIIRLNNDFKSVGILPVFCFITENFAKDIMALINDIVSSTPVCYLIFDS</sequence>
<evidence type="ECO:0000313" key="1">
    <source>
        <dbReference type="EMBL" id="KAK0457223.1"/>
    </source>
</evidence>
<comment type="caution">
    <text evidence="1">The sequence shown here is derived from an EMBL/GenBank/DDBJ whole genome shotgun (WGS) entry which is preliminary data.</text>
</comment>
<keyword evidence="2" id="KW-1185">Reference proteome</keyword>
<reference evidence="1" key="1">
    <citation type="submission" date="2023-06" db="EMBL/GenBank/DDBJ databases">
        <authorList>
            <consortium name="Lawrence Berkeley National Laboratory"/>
            <person name="Ahrendt S."/>
            <person name="Sahu N."/>
            <person name="Indic B."/>
            <person name="Wong-Bajracharya J."/>
            <person name="Merenyi Z."/>
            <person name="Ke H.-M."/>
            <person name="Monk M."/>
            <person name="Kocsube S."/>
            <person name="Drula E."/>
            <person name="Lipzen A."/>
            <person name="Balint B."/>
            <person name="Henrissat B."/>
            <person name="Andreopoulos B."/>
            <person name="Martin F.M."/>
            <person name="Harder C.B."/>
            <person name="Rigling D."/>
            <person name="Ford K.L."/>
            <person name="Foster G.D."/>
            <person name="Pangilinan J."/>
            <person name="Papanicolaou A."/>
            <person name="Barry K."/>
            <person name="LaButti K."/>
            <person name="Viragh M."/>
            <person name="Koriabine M."/>
            <person name="Yan M."/>
            <person name="Riley R."/>
            <person name="Champramary S."/>
            <person name="Plett K.L."/>
            <person name="Tsai I.J."/>
            <person name="Slot J."/>
            <person name="Sipos G."/>
            <person name="Plett J."/>
            <person name="Nagy L.G."/>
            <person name="Grigoriev I.V."/>
        </authorList>
    </citation>
    <scope>NUCLEOTIDE SEQUENCE</scope>
    <source>
        <strain evidence="1">CCBAS 213</strain>
    </source>
</reference>
<organism evidence="1 2">
    <name type="scientific">Armillaria tabescens</name>
    <name type="common">Ringless honey mushroom</name>
    <name type="synonym">Agaricus tabescens</name>
    <dbReference type="NCBI Taxonomy" id="1929756"/>
    <lineage>
        <taxon>Eukaryota</taxon>
        <taxon>Fungi</taxon>
        <taxon>Dikarya</taxon>
        <taxon>Basidiomycota</taxon>
        <taxon>Agaricomycotina</taxon>
        <taxon>Agaricomycetes</taxon>
        <taxon>Agaricomycetidae</taxon>
        <taxon>Agaricales</taxon>
        <taxon>Marasmiineae</taxon>
        <taxon>Physalacriaceae</taxon>
        <taxon>Desarmillaria</taxon>
    </lineage>
</organism>
<dbReference type="AlphaFoldDB" id="A0AA39KAE7"/>
<dbReference type="Proteomes" id="UP001175211">
    <property type="component" value="Unassembled WGS sequence"/>
</dbReference>
<accession>A0AA39KAE7</accession>
<protein>
    <submittedName>
        <fullName evidence="1">Uncharacterized protein</fullName>
    </submittedName>
</protein>